<proteinExistence type="predicted"/>
<sequence length="225" mass="24669">MSNQIGLFGKLPAHGDFVNRHVSSAFLSIWDEWLQCSVSGSKELLGDSWLDIYLTSSIWRFALRPGVINEHAWAGILIPSVDSVGRYFPLSLVQPFDAKTNVFALMSNNQSWFESLEAAALAALQNSLDADQLSQMVSDESASLWQHGMTPAAQCRNLGNAMVMTGGHNEAERYAALLNSQFGHQASCSIWSTGETANSPATTVVVEGLPKPDQFVFMLDGRWNQ</sequence>
<dbReference type="Gene3D" id="3.40.1730.10">
    <property type="entry name" value="pa0076 domain"/>
    <property type="match status" value="1"/>
</dbReference>
<dbReference type="AlphaFoldDB" id="A0A160T9H8"/>
<dbReference type="InterPro" id="IPR038225">
    <property type="entry name" value="TagF_sf"/>
</dbReference>
<dbReference type="NCBIfam" id="TIGR03373">
    <property type="entry name" value="VI_minor_4"/>
    <property type="match status" value="1"/>
</dbReference>
<accession>A0A160T9H8</accession>
<name>A0A160T9H8_9ZZZZ</name>
<dbReference type="Pfam" id="PF09867">
    <property type="entry name" value="TagF_N"/>
    <property type="match status" value="1"/>
</dbReference>
<reference evidence="1" key="1">
    <citation type="submission" date="2015-10" db="EMBL/GenBank/DDBJ databases">
        <authorList>
            <person name="Gilbert D.G."/>
        </authorList>
    </citation>
    <scope>NUCLEOTIDE SEQUENCE</scope>
</reference>
<organism evidence="1">
    <name type="scientific">hydrothermal vent metagenome</name>
    <dbReference type="NCBI Taxonomy" id="652676"/>
    <lineage>
        <taxon>unclassified sequences</taxon>
        <taxon>metagenomes</taxon>
        <taxon>ecological metagenomes</taxon>
    </lineage>
</organism>
<dbReference type="PIRSF" id="PIRSF029287">
    <property type="entry name" value="UCP029287"/>
    <property type="match status" value="1"/>
</dbReference>
<evidence type="ECO:0000313" key="1">
    <source>
        <dbReference type="EMBL" id="CUS40830.1"/>
    </source>
</evidence>
<dbReference type="EMBL" id="CZQC01000027">
    <property type="protein sequence ID" value="CUS40830.1"/>
    <property type="molecule type" value="Genomic_DNA"/>
</dbReference>
<gene>
    <name evidence="1" type="ORF">MGWOODY_Tha1728</name>
</gene>
<protein>
    <submittedName>
        <fullName evidence="1">Protein phosphatase ImpM</fullName>
    </submittedName>
</protein>
<dbReference type="InterPro" id="IPR017748">
    <property type="entry name" value="TagF"/>
</dbReference>